<feature type="region of interest" description="Disordered" evidence="8">
    <location>
        <begin position="94"/>
        <end position="145"/>
    </location>
</feature>
<feature type="compositionally biased region" description="Basic residues" evidence="8">
    <location>
        <begin position="132"/>
        <end position="145"/>
    </location>
</feature>
<sequence length="145" mass="16562">MTVTRIFIVILAAGIVAVGMRLVGPDGVWYRTVELEKAIALQQAENAKQRFRNEELAAELYSLENRSGAIEEKARRELFMVKADEILFRMETAEEYSVRSRQTSDMPSYRSPKIRPGSRPTFDAKKADLYHAPKHLRAPPARGRR</sequence>
<gene>
    <name evidence="10" type="ORF">EVA_05551</name>
</gene>
<dbReference type="PANTHER" id="PTHR37485">
    <property type="entry name" value="CELL DIVISION PROTEIN FTSB"/>
    <property type="match status" value="1"/>
</dbReference>
<dbReference type="Pfam" id="PF04977">
    <property type="entry name" value="DivIC"/>
    <property type="match status" value="1"/>
</dbReference>
<dbReference type="EMBL" id="AMCI01001193">
    <property type="protein sequence ID" value="EJX06341.1"/>
    <property type="molecule type" value="Genomic_DNA"/>
</dbReference>
<evidence type="ECO:0000256" key="1">
    <source>
        <dbReference type="ARBA" id="ARBA00022475"/>
    </source>
</evidence>
<evidence type="ECO:0000256" key="5">
    <source>
        <dbReference type="ARBA" id="ARBA00023136"/>
    </source>
</evidence>
<proteinExistence type="inferred from homology"/>
<dbReference type="PANTHER" id="PTHR37485:SF1">
    <property type="entry name" value="CELL DIVISION PROTEIN FTSB"/>
    <property type="match status" value="1"/>
</dbReference>
<feature type="coiled-coil region" evidence="7">
    <location>
        <begin position="30"/>
        <end position="73"/>
    </location>
</feature>
<keyword evidence="2" id="KW-0132">Cell division</keyword>
<dbReference type="HAMAP" id="MF_00599">
    <property type="entry name" value="FtsB"/>
    <property type="match status" value="1"/>
</dbReference>
<keyword evidence="5 9" id="KW-0472">Membrane</keyword>
<evidence type="ECO:0000256" key="8">
    <source>
        <dbReference type="SAM" id="MobiDB-lite"/>
    </source>
</evidence>
<evidence type="ECO:0000256" key="2">
    <source>
        <dbReference type="ARBA" id="ARBA00022618"/>
    </source>
</evidence>
<organism evidence="10">
    <name type="scientific">gut metagenome</name>
    <dbReference type="NCBI Taxonomy" id="749906"/>
    <lineage>
        <taxon>unclassified sequences</taxon>
        <taxon>metagenomes</taxon>
        <taxon>organismal metagenomes</taxon>
    </lineage>
</organism>
<evidence type="ECO:0000256" key="7">
    <source>
        <dbReference type="SAM" id="Coils"/>
    </source>
</evidence>
<protein>
    <submittedName>
        <fullName evidence="10">Septum formation initiator</fullName>
    </submittedName>
</protein>
<keyword evidence="4 9" id="KW-1133">Transmembrane helix</keyword>
<dbReference type="GO" id="GO:0043093">
    <property type="term" value="P:FtsZ-dependent cytokinesis"/>
    <property type="evidence" value="ECO:0007669"/>
    <property type="project" value="TreeGrafter"/>
</dbReference>
<feature type="compositionally biased region" description="Basic and acidic residues" evidence="8">
    <location>
        <begin position="122"/>
        <end position="131"/>
    </location>
</feature>
<keyword evidence="6" id="KW-0131">Cell cycle</keyword>
<reference evidence="10" key="1">
    <citation type="journal article" date="2012" name="PLoS ONE">
        <title>Gene sets for utilization of primary and secondary nutrition supplies in the distal gut of endangered iberian lynx.</title>
        <authorList>
            <person name="Alcaide M."/>
            <person name="Messina E."/>
            <person name="Richter M."/>
            <person name="Bargiela R."/>
            <person name="Peplies J."/>
            <person name="Huws S.A."/>
            <person name="Newbold C.J."/>
            <person name="Golyshin P.N."/>
            <person name="Simon M.A."/>
            <person name="Lopez G."/>
            <person name="Yakimov M.M."/>
            <person name="Ferrer M."/>
        </authorList>
    </citation>
    <scope>NUCLEOTIDE SEQUENCE</scope>
</reference>
<feature type="transmembrane region" description="Helical" evidence="9">
    <location>
        <begin position="6"/>
        <end position="24"/>
    </location>
</feature>
<dbReference type="AlphaFoldDB" id="J9D188"/>
<evidence type="ECO:0000256" key="9">
    <source>
        <dbReference type="SAM" id="Phobius"/>
    </source>
</evidence>
<dbReference type="InterPro" id="IPR023081">
    <property type="entry name" value="Cell_div_FtsB"/>
</dbReference>
<keyword evidence="7" id="KW-0175">Coiled coil</keyword>
<comment type="caution">
    <text evidence="10">The sequence shown here is derived from an EMBL/GenBank/DDBJ whole genome shotgun (WGS) entry which is preliminary data.</text>
</comment>
<keyword evidence="1" id="KW-1003">Cell membrane</keyword>
<dbReference type="InterPro" id="IPR007060">
    <property type="entry name" value="FtsL/DivIC"/>
</dbReference>
<evidence type="ECO:0000256" key="6">
    <source>
        <dbReference type="ARBA" id="ARBA00023306"/>
    </source>
</evidence>
<accession>J9D188</accession>
<name>J9D188_9ZZZZ</name>
<evidence type="ECO:0000256" key="4">
    <source>
        <dbReference type="ARBA" id="ARBA00022989"/>
    </source>
</evidence>
<evidence type="ECO:0000313" key="10">
    <source>
        <dbReference type="EMBL" id="EJX06341.1"/>
    </source>
</evidence>
<evidence type="ECO:0000256" key="3">
    <source>
        <dbReference type="ARBA" id="ARBA00022692"/>
    </source>
</evidence>
<keyword evidence="3 9" id="KW-0812">Transmembrane</keyword>
<dbReference type="GO" id="GO:0030428">
    <property type="term" value="C:cell septum"/>
    <property type="evidence" value="ECO:0007669"/>
    <property type="project" value="TreeGrafter"/>
</dbReference>